<dbReference type="SMART" id="SM00911">
    <property type="entry name" value="HWE_HK"/>
    <property type="match status" value="1"/>
</dbReference>
<dbReference type="InterPro" id="IPR001789">
    <property type="entry name" value="Sig_transdc_resp-reg_receiver"/>
</dbReference>
<evidence type="ECO:0000256" key="2">
    <source>
        <dbReference type="ARBA" id="ARBA00012438"/>
    </source>
</evidence>
<dbReference type="PANTHER" id="PTHR41523:SF8">
    <property type="entry name" value="ETHYLENE RESPONSE SENSOR PROTEIN"/>
    <property type="match status" value="1"/>
</dbReference>
<sequence length="457" mass="49772">MTSELAGRRILVVEDEVMVSWMLEDMLGQLGCAVVGPASRLDQALAIVDIEHFDAAILDINLNGEKSYPVADALTTRRIPFVFSTGYGRTGLLESYLGCPLLQKPYKRATLCDALGSLLIEGERELPESTTPPPVWDANRLRIATDAAGVALWSWNVDSDAISMDERAHALWGLPVGPVTFEDMSAHIHPEDLDRVRAAFASTRQILGAYEVEFRILRGKELRWISARGRGDDQGIVGRQMFGVFLDVTERKMAEEAREMIAGEMGHRVKNLFSIASALTVISERSTTTTKEMSRDLRLRLGALNRAHDLVRPVPGDAERAAHLGDLLAILLAPYAGDERTSDRIRITVPELLVGEASATTMALVVHELATNAIKYGALSAATGILDVSCTVDEDDVVITWTERGGPEVDPPNGHAGFGSRLVVNSVAGQLGGTIAFRWLPEGVVVTLRTSKDRLRA</sequence>
<dbReference type="SMART" id="SM00448">
    <property type="entry name" value="REC"/>
    <property type="match status" value="1"/>
</dbReference>
<dbReference type="Pfam" id="PF07536">
    <property type="entry name" value="HWE_HK"/>
    <property type="match status" value="1"/>
</dbReference>
<dbReference type="InterPro" id="IPR011102">
    <property type="entry name" value="Sig_transdc_His_kinase_HWE"/>
</dbReference>
<dbReference type="Proteomes" id="UP000289411">
    <property type="component" value="Unassembled WGS sequence"/>
</dbReference>
<evidence type="ECO:0000256" key="1">
    <source>
        <dbReference type="ARBA" id="ARBA00000085"/>
    </source>
</evidence>
<evidence type="ECO:0000259" key="10">
    <source>
        <dbReference type="PROSITE" id="PS50110"/>
    </source>
</evidence>
<dbReference type="InterPro" id="IPR036890">
    <property type="entry name" value="HATPase_C_sf"/>
</dbReference>
<dbReference type="RefSeq" id="WP_129221500.1">
    <property type="nucleotide sequence ID" value="NZ_QYBC01000023.1"/>
</dbReference>
<evidence type="ECO:0000256" key="8">
    <source>
        <dbReference type="ARBA" id="ARBA00022840"/>
    </source>
</evidence>
<evidence type="ECO:0000313" key="11">
    <source>
        <dbReference type="EMBL" id="RYB02132.1"/>
    </source>
</evidence>
<dbReference type="PANTHER" id="PTHR41523">
    <property type="entry name" value="TWO-COMPONENT SYSTEM SENSOR PROTEIN"/>
    <property type="match status" value="1"/>
</dbReference>
<dbReference type="EC" id="2.7.13.3" evidence="2"/>
<evidence type="ECO:0000256" key="7">
    <source>
        <dbReference type="ARBA" id="ARBA00022777"/>
    </source>
</evidence>
<dbReference type="Gene3D" id="2.10.70.100">
    <property type="match status" value="1"/>
</dbReference>
<dbReference type="InterPro" id="IPR000014">
    <property type="entry name" value="PAS"/>
</dbReference>
<keyword evidence="6" id="KW-0547">Nucleotide-binding</keyword>
<evidence type="ECO:0000256" key="3">
    <source>
        <dbReference type="ARBA" id="ARBA00021740"/>
    </source>
</evidence>
<dbReference type="Pfam" id="PF08447">
    <property type="entry name" value="PAS_3"/>
    <property type="match status" value="1"/>
</dbReference>
<evidence type="ECO:0000256" key="4">
    <source>
        <dbReference type="ARBA" id="ARBA00022553"/>
    </source>
</evidence>
<protein>
    <recommendedName>
        <fullName evidence="3">Blue-light-activated histidine kinase</fullName>
        <ecNumber evidence="2">2.7.13.3</ecNumber>
    </recommendedName>
</protein>
<comment type="caution">
    <text evidence="11">The sequence shown here is derived from an EMBL/GenBank/DDBJ whole genome shotgun (WGS) entry which is preliminary data.</text>
</comment>
<gene>
    <name evidence="11" type="ORF">D3272_22695</name>
</gene>
<reference evidence="11 12" key="2">
    <citation type="submission" date="2019-02" db="EMBL/GenBank/DDBJ databases">
        <title>'Lichenibacterium ramalinii' gen. nov. sp. nov., 'Lichenibacterium minor' gen. nov. sp. nov.</title>
        <authorList>
            <person name="Pankratov T."/>
        </authorList>
    </citation>
    <scope>NUCLEOTIDE SEQUENCE [LARGE SCALE GENOMIC DNA]</scope>
    <source>
        <strain evidence="11 12">RmlP001</strain>
    </source>
</reference>
<dbReference type="Pfam" id="PF00072">
    <property type="entry name" value="Response_reg"/>
    <property type="match status" value="1"/>
</dbReference>
<evidence type="ECO:0000256" key="5">
    <source>
        <dbReference type="ARBA" id="ARBA00022679"/>
    </source>
</evidence>
<dbReference type="Gene3D" id="3.30.565.10">
    <property type="entry name" value="Histidine kinase-like ATPase, C-terminal domain"/>
    <property type="match status" value="1"/>
</dbReference>
<evidence type="ECO:0000256" key="9">
    <source>
        <dbReference type="PROSITE-ProRule" id="PRU00169"/>
    </source>
</evidence>
<comment type="catalytic activity">
    <reaction evidence="1">
        <text>ATP + protein L-histidine = ADP + protein N-phospho-L-histidine.</text>
        <dbReference type="EC" id="2.7.13.3"/>
    </reaction>
</comment>
<dbReference type="SUPFAM" id="SSF52172">
    <property type="entry name" value="CheY-like"/>
    <property type="match status" value="1"/>
</dbReference>
<dbReference type="SUPFAM" id="SSF55785">
    <property type="entry name" value="PYP-like sensor domain (PAS domain)"/>
    <property type="match status" value="1"/>
</dbReference>
<dbReference type="Gene3D" id="3.40.50.2300">
    <property type="match status" value="1"/>
</dbReference>
<dbReference type="Gene3D" id="3.30.450.20">
    <property type="entry name" value="PAS domain"/>
    <property type="match status" value="1"/>
</dbReference>
<organism evidence="11 12">
    <name type="scientific">Lichenibacterium ramalinae</name>
    <dbReference type="NCBI Taxonomy" id="2316527"/>
    <lineage>
        <taxon>Bacteria</taxon>
        <taxon>Pseudomonadati</taxon>
        <taxon>Pseudomonadota</taxon>
        <taxon>Alphaproteobacteria</taxon>
        <taxon>Hyphomicrobiales</taxon>
        <taxon>Lichenihabitantaceae</taxon>
        <taxon>Lichenibacterium</taxon>
    </lineage>
</organism>
<name>A0A4Q2R6W9_9HYPH</name>
<dbReference type="GO" id="GO:0004673">
    <property type="term" value="F:protein histidine kinase activity"/>
    <property type="evidence" value="ECO:0007669"/>
    <property type="project" value="UniProtKB-EC"/>
</dbReference>
<dbReference type="PROSITE" id="PS50110">
    <property type="entry name" value="RESPONSE_REGULATORY"/>
    <property type="match status" value="1"/>
</dbReference>
<dbReference type="SUPFAM" id="SSF55874">
    <property type="entry name" value="ATPase domain of HSP90 chaperone/DNA topoisomerase II/histidine kinase"/>
    <property type="match status" value="1"/>
</dbReference>
<keyword evidence="8" id="KW-0067">ATP-binding</keyword>
<evidence type="ECO:0000256" key="6">
    <source>
        <dbReference type="ARBA" id="ARBA00022741"/>
    </source>
</evidence>
<keyword evidence="7" id="KW-0418">Kinase</keyword>
<dbReference type="EMBL" id="QYBC01000023">
    <property type="protein sequence ID" value="RYB02132.1"/>
    <property type="molecule type" value="Genomic_DNA"/>
</dbReference>
<dbReference type="GO" id="GO:0000160">
    <property type="term" value="P:phosphorelay signal transduction system"/>
    <property type="evidence" value="ECO:0007669"/>
    <property type="project" value="InterPro"/>
</dbReference>
<reference evidence="11 12" key="1">
    <citation type="submission" date="2018-09" db="EMBL/GenBank/DDBJ databases">
        <authorList>
            <person name="Grouzdev D.S."/>
            <person name="Krutkina M.S."/>
        </authorList>
    </citation>
    <scope>NUCLEOTIDE SEQUENCE [LARGE SCALE GENOMIC DNA]</scope>
    <source>
        <strain evidence="11 12">RmlP001</strain>
    </source>
</reference>
<keyword evidence="5" id="KW-0808">Transferase</keyword>
<feature type="modified residue" description="4-aspartylphosphate" evidence="9">
    <location>
        <position position="59"/>
    </location>
</feature>
<dbReference type="GO" id="GO:0005524">
    <property type="term" value="F:ATP binding"/>
    <property type="evidence" value="ECO:0007669"/>
    <property type="project" value="UniProtKB-KW"/>
</dbReference>
<dbReference type="InterPro" id="IPR035965">
    <property type="entry name" value="PAS-like_dom_sf"/>
</dbReference>
<accession>A0A4Q2R6W9</accession>
<dbReference type="InterPro" id="IPR013655">
    <property type="entry name" value="PAS_fold_3"/>
</dbReference>
<dbReference type="CDD" id="cd00130">
    <property type="entry name" value="PAS"/>
    <property type="match status" value="1"/>
</dbReference>
<keyword evidence="12" id="KW-1185">Reference proteome</keyword>
<proteinExistence type="predicted"/>
<keyword evidence="4 9" id="KW-0597">Phosphoprotein</keyword>
<evidence type="ECO:0000313" key="12">
    <source>
        <dbReference type="Proteomes" id="UP000289411"/>
    </source>
</evidence>
<dbReference type="OrthoDB" id="341208at2"/>
<dbReference type="AlphaFoldDB" id="A0A4Q2R6W9"/>
<feature type="domain" description="Response regulatory" evidence="10">
    <location>
        <begin position="9"/>
        <end position="119"/>
    </location>
</feature>
<dbReference type="InterPro" id="IPR011006">
    <property type="entry name" value="CheY-like_superfamily"/>
</dbReference>